<feature type="compositionally biased region" description="Polar residues" evidence="1">
    <location>
        <begin position="254"/>
        <end position="267"/>
    </location>
</feature>
<feature type="region of interest" description="Disordered" evidence="1">
    <location>
        <begin position="176"/>
        <end position="282"/>
    </location>
</feature>
<dbReference type="EMBL" id="JACAZF010000004">
    <property type="protein sequence ID" value="KAF7307537.1"/>
    <property type="molecule type" value="Genomic_DNA"/>
</dbReference>
<dbReference type="Proteomes" id="UP000636479">
    <property type="component" value="Unassembled WGS sequence"/>
</dbReference>
<feature type="region of interest" description="Disordered" evidence="1">
    <location>
        <begin position="297"/>
        <end position="449"/>
    </location>
</feature>
<feature type="compositionally biased region" description="Basic residues" evidence="1">
    <location>
        <begin position="202"/>
        <end position="212"/>
    </location>
</feature>
<feature type="compositionally biased region" description="Low complexity" evidence="1">
    <location>
        <begin position="138"/>
        <end position="148"/>
    </location>
</feature>
<proteinExistence type="predicted"/>
<dbReference type="AlphaFoldDB" id="A0A8H6SZB4"/>
<evidence type="ECO:0000313" key="3">
    <source>
        <dbReference type="Proteomes" id="UP000636479"/>
    </source>
</evidence>
<organism evidence="2 3">
    <name type="scientific">Mycena indigotica</name>
    <dbReference type="NCBI Taxonomy" id="2126181"/>
    <lineage>
        <taxon>Eukaryota</taxon>
        <taxon>Fungi</taxon>
        <taxon>Dikarya</taxon>
        <taxon>Basidiomycota</taxon>
        <taxon>Agaricomycotina</taxon>
        <taxon>Agaricomycetes</taxon>
        <taxon>Agaricomycetidae</taxon>
        <taxon>Agaricales</taxon>
        <taxon>Marasmiineae</taxon>
        <taxon>Mycenaceae</taxon>
        <taxon>Mycena</taxon>
    </lineage>
</organism>
<keyword evidence="3" id="KW-1185">Reference proteome</keyword>
<accession>A0A8H6SZB4</accession>
<feature type="region of interest" description="Disordered" evidence="1">
    <location>
        <begin position="75"/>
        <end position="151"/>
    </location>
</feature>
<feature type="compositionally biased region" description="Low complexity" evidence="1">
    <location>
        <begin position="77"/>
        <end position="102"/>
    </location>
</feature>
<feature type="compositionally biased region" description="Basic and acidic residues" evidence="1">
    <location>
        <begin position="220"/>
        <end position="236"/>
    </location>
</feature>
<dbReference type="OrthoDB" id="3062721at2759"/>
<dbReference type="RefSeq" id="XP_037222556.1">
    <property type="nucleotide sequence ID" value="XM_037362264.1"/>
</dbReference>
<evidence type="ECO:0000313" key="2">
    <source>
        <dbReference type="EMBL" id="KAF7307537.1"/>
    </source>
</evidence>
<dbReference type="GeneID" id="59344780"/>
<evidence type="ECO:0000256" key="1">
    <source>
        <dbReference type="SAM" id="MobiDB-lite"/>
    </source>
</evidence>
<feature type="compositionally biased region" description="Low complexity" evidence="1">
    <location>
        <begin position="304"/>
        <end position="330"/>
    </location>
</feature>
<comment type="caution">
    <text evidence="2">The sequence shown here is derived from an EMBL/GenBank/DDBJ whole genome shotgun (WGS) entry which is preliminary data.</text>
</comment>
<protein>
    <submittedName>
        <fullName evidence="2">Uncharacterized protein</fullName>
    </submittedName>
</protein>
<sequence>MPLLKYKRTLCLCSATLFVASVGFSLSVLATVVSFLATTYFWSDPPPPPASILLQAPKLSPAFRIDKDEKARAIVASTPSSTSSPPPIRTTVSINSARSVSPRPTPPRSDIETPQQSALQLPGSPTERSRSPRRRKTSPSPLRSLPPTNTRHAYQIERDVEPDIPKIALSPAPAKLHFEETRPSTSTSSTLVASEPDEFASHRGRKPGRLRSKIVQLFGGDKKREKSTSRVRKQEHVQPPPAPDRRHSMPPPTNNTLSLTIPQSSSFVPPPEPMMCSEKDRSRSLMLRVASCPIMHHSRQDSIPDTASSLLSPTTDSAPSSPSTSPLSPTIQLPAADPEEPQTPQRKSRSKSLKARNPCKSGPSTPTTPTPKLRTQPYAAPYFIPTPDTDGVEEPLSPSTLTRERERRNPSRRRTMPPESETSPTSIKPTRRMSGLGMEVFTAADLAST</sequence>
<name>A0A8H6SZB4_9AGAR</name>
<reference evidence="2" key="1">
    <citation type="submission" date="2020-05" db="EMBL/GenBank/DDBJ databases">
        <title>Mycena genomes resolve the evolution of fungal bioluminescence.</title>
        <authorList>
            <person name="Tsai I.J."/>
        </authorList>
    </citation>
    <scope>NUCLEOTIDE SEQUENCE</scope>
    <source>
        <strain evidence="2">171206Taipei</strain>
    </source>
</reference>
<gene>
    <name evidence="2" type="ORF">MIND_00548500</name>
</gene>